<dbReference type="AlphaFoldDB" id="A0A1G2RVM8"/>
<keyword evidence="1" id="KW-0812">Transmembrane</keyword>
<keyword evidence="1" id="KW-1133">Transmembrane helix</keyword>
<comment type="caution">
    <text evidence="2">The sequence shown here is derived from an EMBL/GenBank/DDBJ whole genome shotgun (WGS) entry which is preliminary data.</text>
</comment>
<evidence type="ECO:0000313" key="2">
    <source>
        <dbReference type="EMBL" id="OHA76479.1"/>
    </source>
</evidence>
<keyword evidence="1" id="KW-0472">Membrane</keyword>
<protein>
    <submittedName>
        <fullName evidence="2">Uncharacterized protein</fullName>
    </submittedName>
</protein>
<reference evidence="2 3" key="1">
    <citation type="journal article" date="2016" name="Nat. Commun.">
        <title>Thousands of microbial genomes shed light on interconnected biogeochemical processes in an aquifer system.</title>
        <authorList>
            <person name="Anantharaman K."/>
            <person name="Brown C.T."/>
            <person name="Hug L.A."/>
            <person name="Sharon I."/>
            <person name="Castelle C.J."/>
            <person name="Probst A.J."/>
            <person name="Thomas B.C."/>
            <person name="Singh A."/>
            <person name="Wilkins M.J."/>
            <person name="Karaoz U."/>
            <person name="Brodie E.L."/>
            <person name="Williams K.H."/>
            <person name="Hubbard S.S."/>
            <person name="Banfield J.F."/>
        </authorList>
    </citation>
    <scope>NUCLEOTIDE SEQUENCE [LARGE SCALE GENOMIC DNA]</scope>
</reference>
<gene>
    <name evidence="2" type="ORF">A3J30_00390</name>
</gene>
<dbReference type="Proteomes" id="UP000178222">
    <property type="component" value="Unassembled WGS sequence"/>
</dbReference>
<dbReference type="EMBL" id="MHUL01000033">
    <property type="protein sequence ID" value="OHA76479.1"/>
    <property type="molecule type" value="Genomic_DNA"/>
</dbReference>
<proteinExistence type="predicted"/>
<evidence type="ECO:0000256" key="1">
    <source>
        <dbReference type="SAM" id="Phobius"/>
    </source>
</evidence>
<accession>A0A1G2RVM8</accession>
<sequence length="183" mass="20831">MTVKEFIARGKIASVLKIVSTGFIISIVAPWWLTQLEHRSDFERRADPITIGLSSTIGRFDPNAKSTTIPFADFPSELYTNNWDVIDNVKPKNEEDCRTLYFTLIELSDRINGVNDVLRDLYIQDAIVEGQTQRAQISAKKAELEQARTDNHAGLKDILKYLTDSCLEFDNPYYVVKFGPIKL</sequence>
<evidence type="ECO:0000313" key="3">
    <source>
        <dbReference type="Proteomes" id="UP000178222"/>
    </source>
</evidence>
<name>A0A1G2RVM8_9BACT</name>
<organism evidence="2 3">
    <name type="scientific">Candidatus Wildermuthbacteria bacterium RIFCSPLOWO2_02_FULL_47_9c</name>
    <dbReference type="NCBI Taxonomy" id="1802466"/>
    <lineage>
        <taxon>Bacteria</taxon>
        <taxon>Candidatus Wildermuthiibacteriota</taxon>
    </lineage>
</organism>
<feature type="transmembrane region" description="Helical" evidence="1">
    <location>
        <begin position="12"/>
        <end position="33"/>
    </location>
</feature>